<feature type="modified residue" description="Phosphohistidine" evidence="5">
    <location>
        <position position="81"/>
    </location>
</feature>
<dbReference type="Gene3D" id="1.20.120.160">
    <property type="entry name" value="HPT domain"/>
    <property type="match status" value="1"/>
</dbReference>
<comment type="domain">
    <text evidence="6">Histidine-containing phosphotransfer domain (HPt) contains an active histidine that mediates the phosphotransfer.</text>
</comment>
<feature type="domain" description="HPt" evidence="7">
    <location>
        <begin position="40"/>
        <end position="135"/>
    </location>
</feature>
<evidence type="ECO:0000259" key="7">
    <source>
        <dbReference type="PROSITE" id="PS50894"/>
    </source>
</evidence>
<dbReference type="FunFam" id="1.20.120.160:FF:000001">
    <property type="entry name" value="Histidine-containing phosphotransfer protein 1"/>
    <property type="match status" value="1"/>
</dbReference>
<evidence type="ECO:0000256" key="4">
    <source>
        <dbReference type="ARBA" id="ARBA00023242"/>
    </source>
</evidence>
<dbReference type="GO" id="GO:0005829">
    <property type="term" value="C:cytosol"/>
    <property type="evidence" value="ECO:0007669"/>
    <property type="project" value="UniProtKB-SubCell"/>
</dbReference>
<dbReference type="EMBL" id="CM035438">
    <property type="protein sequence ID" value="KAH7284920.1"/>
    <property type="molecule type" value="Genomic_DNA"/>
</dbReference>
<dbReference type="SUPFAM" id="SSF47226">
    <property type="entry name" value="Histidine-containing phosphotransfer domain, HPT domain"/>
    <property type="match status" value="1"/>
</dbReference>
<dbReference type="CDD" id="cd00088">
    <property type="entry name" value="HPT"/>
    <property type="match status" value="1"/>
</dbReference>
<gene>
    <name evidence="8" type="ORF">KP509_33G002600</name>
</gene>
<keyword evidence="3 6" id="KW-0902">Two-component regulatory system</keyword>
<dbReference type="InterPro" id="IPR008207">
    <property type="entry name" value="Sig_transdc_His_kin_Hpt_dom"/>
</dbReference>
<keyword evidence="5" id="KW-0597">Phosphoprotein</keyword>
<dbReference type="OMA" id="QIVEGCL"/>
<dbReference type="GO" id="GO:0043424">
    <property type="term" value="F:protein histidine kinase binding"/>
    <property type="evidence" value="ECO:0007669"/>
    <property type="project" value="UniProtKB-UniRule"/>
</dbReference>
<dbReference type="GO" id="GO:0009736">
    <property type="term" value="P:cytokinin-activated signaling pathway"/>
    <property type="evidence" value="ECO:0007669"/>
    <property type="project" value="UniProtKB-KW"/>
</dbReference>
<evidence type="ECO:0000256" key="2">
    <source>
        <dbReference type="ARBA" id="ARBA00022864"/>
    </source>
</evidence>
<evidence type="ECO:0000256" key="1">
    <source>
        <dbReference type="ARBA" id="ARBA00022490"/>
    </source>
</evidence>
<name>A0A8T2QMX4_CERRI</name>
<evidence type="ECO:0000256" key="3">
    <source>
        <dbReference type="ARBA" id="ARBA00023012"/>
    </source>
</evidence>
<organism evidence="8 9">
    <name type="scientific">Ceratopteris richardii</name>
    <name type="common">Triangle waterfern</name>
    <dbReference type="NCBI Taxonomy" id="49495"/>
    <lineage>
        <taxon>Eukaryota</taxon>
        <taxon>Viridiplantae</taxon>
        <taxon>Streptophyta</taxon>
        <taxon>Embryophyta</taxon>
        <taxon>Tracheophyta</taxon>
        <taxon>Polypodiopsida</taxon>
        <taxon>Polypodiidae</taxon>
        <taxon>Polypodiales</taxon>
        <taxon>Pteridineae</taxon>
        <taxon>Pteridaceae</taxon>
        <taxon>Parkerioideae</taxon>
        <taxon>Ceratopteris</taxon>
    </lineage>
</organism>
<evidence type="ECO:0000256" key="5">
    <source>
        <dbReference type="PROSITE-ProRule" id="PRU00110"/>
    </source>
</evidence>
<evidence type="ECO:0000256" key="6">
    <source>
        <dbReference type="RuleBase" id="RU369004"/>
    </source>
</evidence>
<dbReference type="InterPro" id="IPR045871">
    <property type="entry name" value="AHP1-5/YPD1"/>
</dbReference>
<evidence type="ECO:0000313" key="8">
    <source>
        <dbReference type="EMBL" id="KAH7284920.1"/>
    </source>
</evidence>
<dbReference type="PANTHER" id="PTHR28242:SF52">
    <property type="entry name" value="PHOSPHORELAY INTERMEDIATE PROTEIN YPD1"/>
    <property type="match status" value="1"/>
</dbReference>
<accession>A0A8T2QMX4</accession>
<dbReference type="Proteomes" id="UP000825935">
    <property type="component" value="Chromosome 33"/>
</dbReference>
<comment type="caution">
    <text evidence="8">The sequence shown here is derived from an EMBL/GenBank/DDBJ whole genome shotgun (WGS) entry which is preliminary data.</text>
</comment>
<comment type="subcellular location">
    <subcellularLocation>
        <location evidence="6">Cytoplasm</location>
        <location evidence="6">Cytosol</location>
    </subcellularLocation>
    <subcellularLocation>
        <location evidence="6">Nucleus</location>
    </subcellularLocation>
</comment>
<keyword evidence="4" id="KW-0539">Nucleus</keyword>
<dbReference type="GO" id="GO:0009927">
    <property type="term" value="F:histidine phosphotransfer kinase activity"/>
    <property type="evidence" value="ECO:0007669"/>
    <property type="project" value="UniProtKB-UniRule"/>
</dbReference>
<dbReference type="OrthoDB" id="1673781at2759"/>
<dbReference type="Pfam" id="PF01627">
    <property type="entry name" value="Hpt"/>
    <property type="match status" value="1"/>
</dbReference>
<protein>
    <recommendedName>
        <fullName evidence="6">Histidine-containing phosphotransfer protein</fullName>
    </recommendedName>
</protein>
<reference evidence="8" key="1">
    <citation type="submission" date="2021-08" db="EMBL/GenBank/DDBJ databases">
        <title>WGS assembly of Ceratopteris richardii.</title>
        <authorList>
            <person name="Marchant D.B."/>
            <person name="Chen G."/>
            <person name="Jenkins J."/>
            <person name="Shu S."/>
            <person name="Leebens-Mack J."/>
            <person name="Grimwood J."/>
            <person name="Schmutz J."/>
            <person name="Soltis P."/>
            <person name="Soltis D."/>
            <person name="Chen Z.-H."/>
        </authorList>
    </citation>
    <scope>NUCLEOTIDE SEQUENCE</scope>
    <source>
        <strain evidence="8">Whitten #5841</strain>
        <tissue evidence="8">Leaf</tissue>
    </source>
</reference>
<dbReference type="GO" id="GO:0000160">
    <property type="term" value="P:phosphorelay signal transduction system"/>
    <property type="evidence" value="ECO:0007669"/>
    <property type="project" value="UniProtKB-UniRule"/>
</dbReference>
<sequence>MSMEVAKLQQKFLDYSNSLFQDGFLDDQFIQLHMLQDDSNPDFVAEVVTLFGEDSERLIAELSAALQHDTIDYRKVDAYVHQFKGSSSSIGAQRVKAVCSDFRVYADAKNREGCLQCLQLIKQEFSLIKHKLDSLLKLEEQIIAAGGTVPFMD</sequence>
<dbReference type="InterPro" id="IPR036641">
    <property type="entry name" value="HPT_dom_sf"/>
</dbReference>
<dbReference type="PROSITE" id="PS50894">
    <property type="entry name" value="HPT"/>
    <property type="match status" value="1"/>
</dbReference>
<proteinExistence type="predicted"/>
<dbReference type="PANTHER" id="PTHR28242">
    <property type="entry name" value="PHOSPHORELAY INTERMEDIATE PROTEIN YPD1"/>
    <property type="match status" value="1"/>
</dbReference>
<dbReference type="GO" id="GO:0005634">
    <property type="term" value="C:nucleus"/>
    <property type="evidence" value="ECO:0007669"/>
    <property type="project" value="UniProtKB-SubCell"/>
</dbReference>
<keyword evidence="1" id="KW-0963">Cytoplasm</keyword>
<comment type="function">
    <text evidence="6">Functions as a two-component phosphorelay mediators between cytokinin sensor histidine kinases and response regulators (B-type ARRs). Plays an important role in propagating cytokinin signal transduction.</text>
</comment>
<keyword evidence="9" id="KW-1185">Reference proteome</keyword>
<dbReference type="AlphaFoldDB" id="A0A8T2QMX4"/>
<keyword evidence="2 6" id="KW-0932">Cytokinin signaling pathway</keyword>
<evidence type="ECO:0000313" key="9">
    <source>
        <dbReference type="Proteomes" id="UP000825935"/>
    </source>
</evidence>